<dbReference type="EMBL" id="SJPG01000001">
    <property type="protein sequence ID" value="TWT59909.1"/>
    <property type="molecule type" value="Genomic_DNA"/>
</dbReference>
<proteinExistence type="predicted"/>
<gene>
    <name evidence="1" type="ORF">Pan54_06200</name>
</gene>
<comment type="caution">
    <text evidence="1">The sequence shown here is derived from an EMBL/GenBank/DDBJ whole genome shotgun (WGS) entry which is preliminary data.</text>
</comment>
<sequence length="160" mass="18642">MYSKPITDLEFQKSEILIPGAYVVNDEFGNGWPIIGNIPVDPKTVSFPETLIGHMHARGEVAFECGEISIPIKMDLSRQRELGVYKSPKSTFLWPMMCLTQMDRLDLIPEKYRHCCGLSNSDLRYSKYRDMIYKLLPIKKTDTYFEQQKQMGLDFDRLYD</sequence>
<organism evidence="1 2">
    <name type="scientific">Rubinisphaera italica</name>
    <dbReference type="NCBI Taxonomy" id="2527969"/>
    <lineage>
        <taxon>Bacteria</taxon>
        <taxon>Pseudomonadati</taxon>
        <taxon>Planctomycetota</taxon>
        <taxon>Planctomycetia</taxon>
        <taxon>Planctomycetales</taxon>
        <taxon>Planctomycetaceae</taxon>
        <taxon>Rubinisphaera</taxon>
    </lineage>
</organism>
<evidence type="ECO:0000313" key="1">
    <source>
        <dbReference type="EMBL" id="TWT59909.1"/>
    </source>
</evidence>
<dbReference type="RefSeq" id="WP_146502087.1">
    <property type="nucleotide sequence ID" value="NZ_SJPG01000001.1"/>
</dbReference>
<keyword evidence="2" id="KW-1185">Reference proteome</keyword>
<dbReference type="AlphaFoldDB" id="A0A5C5XB88"/>
<accession>A0A5C5XB88</accession>
<dbReference type="Proteomes" id="UP000316095">
    <property type="component" value="Unassembled WGS sequence"/>
</dbReference>
<evidence type="ECO:0000313" key="2">
    <source>
        <dbReference type="Proteomes" id="UP000316095"/>
    </source>
</evidence>
<name>A0A5C5XB88_9PLAN</name>
<protein>
    <submittedName>
        <fullName evidence="1">Uncharacterized protein</fullName>
    </submittedName>
</protein>
<reference evidence="1 2" key="1">
    <citation type="submission" date="2019-02" db="EMBL/GenBank/DDBJ databases">
        <title>Deep-cultivation of Planctomycetes and their phenomic and genomic characterization uncovers novel biology.</title>
        <authorList>
            <person name="Wiegand S."/>
            <person name="Jogler M."/>
            <person name="Boedeker C."/>
            <person name="Pinto D."/>
            <person name="Vollmers J."/>
            <person name="Rivas-Marin E."/>
            <person name="Kohn T."/>
            <person name="Peeters S.H."/>
            <person name="Heuer A."/>
            <person name="Rast P."/>
            <person name="Oberbeckmann S."/>
            <person name="Bunk B."/>
            <person name="Jeske O."/>
            <person name="Meyerdierks A."/>
            <person name="Storesund J.E."/>
            <person name="Kallscheuer N."/>
            <person name="Luecker S."/>
            <person name="Lage O.M."/>
            <person name="Pohl T."/>
            <person name="Merkel B.J."/>
            <person name="Hornburger P."/>
            <person name="Mueller R.-W."/>
            <person name="Bruemmer F."/>
            <person name="Labrenz M."/>
            <person name="Spormann A.M."/>
            <person name="Op Den Camp H."/>
            <person name="Overmann J."/>
            <person name="Amann R."/>
            <person name="Jetten M.S.M."/>
            <person name="Mascher T."/>
            <person name="Medema M.H."/>
            <person name="Devos D.P."/>
            <person name="Kaster A.-K."/>
            <person name="Ovreas L."/>
            <person name="Rohde M."/>
            <person name="Galperin M.Y."/>
            <person name="Jogler C."/>
        </authorList>
    </citation>
    <scope>NUCLEOTIDE SEQUENCE [LARGE SCALE GENOMIC DNA]</scope>
    <source>
        <strain evidence="1 2">Pan54</strain>
    </source>
</reference>